<dbReference type="PANTHER" id="PTHR45739">
    <property type="entry name" value="MATRIX PROTEIN, PUTATIVE-RELATED"/>
    <property type="match status" value="1"/>
</dbReference>
<evidence type="ECO:0000313" key="10">
    <source>
        <dbReference type="WormBase" id="SRAE_2000020800"/>
    </source>
</evidence>
<reference evidence="7 8" key="1">
    <citation type="submission" date="2014-09" db="EMBL/GenBank/DDBJ databases">
        <authorList>
            <person name="Martin A.A."/>
        </authorList>
    </citation>
    <scope>NUCLEOTIDE SEQUENCE</scope>
    <source>
        <strain evidence="8">ED321</strain>
        <strain evidence="7">ED321 Heterogonic</strain>
    </source>
</reference>
<dbReference type="InterPro" id="IPR051561">
    <property type="entry name" value="FRAS1_ECM"/>
</dbReference>
<keyword evidence="3" id="KW-0325">Glycoprotein</keyword>
<evidence type="ECO:0000256" key="6">
    <source>
        <dbReference type="SAM" id="Phobius"/>
    </source>
</evidence>
<keyword evidence="1" id="KW-0732">Signal</keyword>
<sequence length="2050" mass="238824">MNSLYINSSNKELKISYNNNDIFINDHIIPYHLNQTTNELILKCKNNYQLEFLFGNTISYTIISPYFCDSISFNKTSIYFDYPISDFLQNVTQNNKILKQNNCSSTISKKRLMRFLSKNDKKSQLAYVGDIIKVFEGDKVPITWKNLYVLPEHQRFKLKNSDIKFNIIDQPSHGILQFSNGNLANSFSYENLTENQIFYKHDGSQISKDSFDVQVELFKKDEEIFNYVDFTKNTLTIYIEVININDPPVLELANDKYSIIIPEKSCRLLTIDQLIIFDVDNSNDDVYVTLLEAQGVLIQTNLSITVTNFTLNQLINHQIYICDDKSDLNYRYIKLQAYDQLSNSSVLTLNCLIKKISFNELYNTGVLVSHKSHQTIYSNNLTYNINIKNVCELEYYIIDEPSFGVIECLQNIGEFGKCSKFEQKSIDQEKVRYKHEVDNRPLNDTFNFIVSCNNITSQPKTFSIKFVPLDIDIFNFKPFILNNTEQSYLERSNLVVMTKPQTFQPYELIYYIIEPPKFGILSRKINDKKNRRIGVSSNFTQEHINENLIQYKLHFVQYSVVNDYFIFKVLTPTKVSEIKRFDIIYIPSGNSVQLINRIISVKTFSKQPILKTSLWLETSDDNDFSFTILIPPMFGKILKNDNTKDLIKLEKNNSFNSEDIVNGKLYYKHDGFDNLKDNVYLIARSIYKENSIIPFWVTFHMIETENLSFILNHDAYEIQLPINNEKILHPWMFLKKNTSKLQFKILTKMENFKIVSNFDRKKIVSSFNNNDLEKRNLLIKHFGSKFNEIVKISVNNGFLNKTINVRISAKQPSLEIIKNIIKYNINTNDNFNLISRDSLQSNCNLNIDLYEIQYNILEKYEFYRLENGQLNEILTFSQMDINDNKIFFKLSKWPSKITVEVVCRNIKKLSDIHFEENGNITNFVISNISPLNVSFASIETITTDVISVTPINDEDKIVYEIIEFPKHGNILIDIENFSKSSKFYKESVNQISSSIQSRMEIKKFTQENLKFKNIFYVNNGVDENIINDYFYVMIHKKMSSFGPFKLIINIKHSNIKKLSINLYLQWNLKNSMQEILQSYYHLSEENNVIFKIIKQPSIGKILKEKLLTEQNEFVNEFYNDELEKNEIFYSTEKNDKIKNKDKFIVRICSVNSGKCELDLEFIITINSFDIKTIDLLKNERLIVWSNNEPFTITKNHLFVQDDNKPSENIVYSITKVVNGFVSLKSNILKPIKYFTQNDINSNIIQFTLTQDSTGGFAFTISNSINRIEPEWFTVEKMIKNNIIFENNAKLFTYPLGKEFITTNLLKVAYLNSSNENIIYHISKQPKYGNILLNGKITNLFTQSDLINKNVIFQSTNKYQKYWTIKDYFLFNISINNKVSSGVEKFRITITYALIQQDNQNLFIPTSKMYVSANGASILTQSILNMTDIIKYLSKEKLALEIWKPPKFGVIKFFKGNDKIDKIIGDQILHLDKYIYYENNQNNQKVDNTWFSLCPEKECHKKRSRMKIHLPIEIISPMMKEIQFENFDEIIYVDETGIKILNNQIIKVTHLFLSSSNLYFTVDKLTKNTTHIFVENKKSTKFSQNDIDKGIVSIRKSLNFTESSDLIQINIGGHNRVLKIIYQSIKLEVTNNSNIQYYQGKTYVILNQTHLNVQKNANRDKIIYNITKIPNNGTFYRVDGDKEVLTFSQENIDNGEILYAQVNMNAFQDYFEFSIFYDGNEIVKSNSKITIIPTISYKPFTLEGGTMSNIDIKYINATTISELSPRFYVIINPNYGKLILNGITPLNESIKFFTFTDIIEHRLFYDAIDTKKPLVDNIQIELRGDSIQPARFNFTVHITPTLLGSHEIDTTMKKKLYENDIKIAKPSIPKIQSDNESNNLSVILAVCIVVIIICVLFCKRSSSKKKESQPQLHQLNDDQNPNLYRSLEVLQLSKQLNKNTIHHKIPTTNLLENTVYAKVGEQKILDSTTMSPRNNRKTPTKFESSKESLKPNILQTFETPRSINKYNISSSRLVSFPSKEIAQIHKTESETNFHSRKQQGNTTLKKDQYWV</sequence>
<feature type="region of interest" description="Disordered" evidence="5">
    <location>
        <begin position="1968"/>
        <end position="1987"/>
    </location>
</feature>
<evidence type="ECO:0000256" key="5">
    <source>
        <dbReference type="SAM" id="MobiDB-lite"/>
    </source>
</evidence>
<evidence type="ECO:0000313" key="9">
    <source>
        <dbReference type="WBParaSite" id="SRAE_2000020800.1"/>
    </source>
</evidence>
<dbReference type="InterPro" id="IPR039005">
    <property type="entry name" value="CSPG_rpt"/>
</dbReference>
<gene>
    <name evidence="7 9 10" type="ORF">SRAE_2000020800</name>
</gene>
<reference evidence="9" key="2">
    <citation type="submission" date="2020-12" db="UniProtKB">
        <authorList>
            <consortium name="WormBaseParasite"/>
        </authorList>
    </citation>
    <scope>IDENTIFICATION</scope>
</reference>
<evidence type="ECO:0000256" key="2">
    <source>
        <dbReference type="ARBA" id="ARBA00022737"/>
    </source>
</evidence>
<dbReference type="WormBase" id="SRAE_2000020800">
    <property type="protein sequence ID" value="SRP03493"/>
    <property type="gene ID" value="WBGene00260399"/>
</dbReference>
<dbReference type="eggNOG" id="KOG3597">
    <property type="taxonomic scope" value="Eukaryota"/>
</dbReference>
<dbReference type="Proteomes" id="UP000035682">
    <property type="component" value="Unplaced"/>
</dbReference>
<feature type="repeat" description="CSPG" evidence="4">
    <location>
        <begin position="123"/>
        <end position="216"/>
    </location>
</feature>
<protein>
    <submittedName>
        <fullName evidence="7 9">Chondroitin sulfate proteoglycan 4</fullName>
    </submittedName>
</protein>
<dbReference type="PANTHER" id="PTHR45739:SF12">
    <property type="entry name" value="CHONDROITIN SULFATE PROTEOGLYCAN 4-LIKE ISOFORM X2"/>
    <property type="match status" value="1"/>
</dbReference>
<keyword evidence="6" id="KW-1133">Transmembrane helix</keyword>
<dbReference type="STRING" id="34506.A0A090MXJ2"/>
<dbReference type="CTD" id="36377893"/>
<name>A0A090MXJ2_STRRB</name>
<proteinExistence type="predicted"/>
<keyword evidence="6" id="KW-0472">Membrane</keyword>
<dbReference type="WBParaSite" id="SRAE_2000020800.1">
    <property type="protein sequence ID" value="SRAE_2000020800.1"/>
    <property type="gene ID" value="WBGene00260399"/>
</dbReference>
<evidence type="ECO:0000313" key="7">
    <source>
        <dbReference type="EMBL" id="CEF65529.1"/>
    </source>
</evidence>
<evidence type="ECO:0000313" key="8">
    <source>
        <dbReference type="Proteomes" id="UP000035682"/>
    </source>
</evidence>
<dbReference type="GO" id="GO:0009653">
    <property type="term" value="P:anatomical structure morphogenesis"/>
    <property type="evidence" value="ECO:0007669"/>
    <property type="project" value="TreeGrafter"/>
</dbReference>
<dbReference type="Pfam" id="PF16184">
    <property type="entry name" value="Cadherin_3"/>
    <property type="match status" value="5"/>
</dbReference>
<keyword evidence="2" id="KW-0677">Repeat</keyword>
<feature type="transmembrane region" description="Helical" evidence="6">
    <location>
        <begin position="1879"/>
        <end position="1897"/>
    </location>
</feature>
<dbReference type="PROSITE" id="PS51854">
    <property type="entry name" value="CSPG"/>
    <property type="match status" value="1"/>
</dbReference>
<evidence type="ECO:0000256" key="4">
    <source>
        <dbReference type="PROSITE-ProRule" id="PRU01201"/>
    </source>
</evidence>
<dbReference type="OMA" id="QCKVIPL"/>
<keyword evidence="6" id="KW-0812">Transmembrane</keyword>
<accession>A0A090MXJ2</accession>
<evidence type="ECO:0000256" key="1">
    <source>
        <dbReference type="ARBA" id="ARBA00022729"/>
    </source>
</evidence>
<dbReference type="OrthoDB" id="5831138at2759"/>
<dbReference type="GeneID" id="36377893"/>
<dbReference type="RefSeq" id="XP_024504729.1">
    <property type="nucleotide sequence ID" value="XM_024651009.1"/>
</dbReference>
<keyword evidence="8" id="KW-1185">Reference proteome</keyword>
<evidence type="ECO:0000256" key="3">
    <source>
        <dbReference type="ARBA" id="ARBA00023180"/>
    </source>
</evidence>
<dbReference type="EMBL" id="LN609529">
    <property type="protein sequence ID" value="CEF65529.1"/>
    <property type="molecule type" value="Genomic_DNA"/>
</dbReference>
<dbReference type="eggNOG" id="KOG1073">
    <property type="taxonomic scope" value="Eukaryota"/>
</dbReference>
<organism evidence="7">
    <name type="scientific">Strongyloides ratti</name>
    <name type="common">Parasitic roundworm</name>
    <dbReference type="NCBI Taxonomy" id="34506"/>
    <lineage>
        <taxon>Eukaryota</taxon>
        <taxon>Metazoa</taxon>
        <taxon>Ecdysozoa</taxon>
        <taxon>Nematoda</taxon>
        <taxon>Chromadorea</taxon>
        <taxon>Rhabditida</taxon>
        <taxon>Tylenchina</taxon>
        <taxon>Panagrolaimomorpha</taxon>
        <taxon>Strongyloidoidea</taxon>
        <taxon>Strongyloididae</taxon>
        <taxon>Strongyloides</taxon>
    </lineage>
</organism>
<feature type="region of interest" description="Disordered" evidence="5">
    <location>
        <begin position="2025"/>
        <end position="2045"/>
    </location>
</feature>